<feature type="signal peptide" evidence="1">
    <location>
        <begin position="1"/>
        <end position="19"/>
    </location>
</feature>
<dbReference type="InterPro" id="IPR045767">
    <property type="entry name" value="DUF6134"/>
</dbReference>
<evidence type="ECO:0000256" key="1">
    <source>
        <dbReference type="SAM" id="SignalP"/>
    </source>
</evidence>
<dbReference type="RefSeq" id="WP_320423948.1">
    <property type="nucleotide sequence ID" value="NZ_JAXCLA010000005.1"/>
</dbReference>
<protein>
    <submittedName>
        <fullName evidence="2">DUF6134 family protein</fullName>
    </submittedName>
</protein>
<evidence type="ECO:0000313" key="2">
    <source>
        <dbReference type="EMBL" id="MDY0746047.1"/>
    </source>
</evidence>
<name>A0ABU5DIB9_9BURK</name>
<proteinExistence type="predicted"/>
<feature type="chain" id="PRO_5046433421" evidence="1">
    <location>
        <begin position="20"/>
        <end position="202"/>
    </location>
</feature>
<keyword evidence="3" id="KW-1185">Reference proteome</keyword>
<organism evidence="2 3">
    <name type="scientific">Roseateles agri</name>
    <dbReference type="NCBI Taxonomy" id="3098619"/>
    <lineage>
        <taxon>Bacteria</taxon>
        <taxon>Pseudomonadati</taxon>
        <taxon>Pseudomonadota</taxon>
        <taxon>Betaproteobacteria</taxon>
        <taxon>Burkholderiales</taxon>
        <taxon>Sphaerotilaceae</taxon>
        <taxon>Roseateles</taxon>
    </lineage>
</organism>
<keyword evidence="1" id="KW-0732">Signal</keyword>
<dbReference type="Pfam" id="PF19630">
    <property type="entry name" value="DUF6134"/>
    <property type="match status" value="1"/>
</dbReference>
<evidence type="ECO:0000313" key="3">
    <source>
        <dbReference type="Proteomes" id="UP001285263"/>
    </source>
</evidence>
<gene>
    <name evidence="2" type="ORF">SNE35_16120</name>
</gene>
<dbReference type="EMBL" id="JAXCLA010000005">
    <property type="protein sequence ID" value="MDY0746047.1"/>
    <property type="molecule type" value="Genomic_DNA"/>
</dbReference>
<accession>A0ABU5DIB9</accession>
<sequence length="202" mass="22774">MRRAALALACSLLPVMAWAQARSEWDFAVALDGKPIGTHRFVVTGADENRGVESRADFVVRVLGIPVYRYRHRAEEHWQGDCLRELNADTDDDGKRQQVKQRFDGPDCLMGFAYWNPKLVQQRQLIDPQTGRVTDVRFEPQADASIEVRGTAVPAHGWLLLADKQRITVWYAADTGRWIGLDADAKGGRRLSYRIPPDKASS</sequence>
<comment type="caution">
    <text evidence="2">The sequence shown here is derived from an EMBL/GenBank/DDBJ whole genome shotgun (WGS) entry which is preliminary data.</text>
</comment>
<reference evidence="2 3" key="1">
    <citation type="submission" date="2023-11" db="EMBL/GenBank/DDBJ databases">
        <title>Paucibacter sp. nov., isolated from fresh soil in Korea.</title>
        <authorList>
            <person name="Le N.T.T."/>
        </authorList>
    </citation>
    <scope>NUCLEOTIDE SEQUENCE [LARGE SCALE GENOMIC DNA]</scope>
    <source>
        <strain evidence="2 3">R3-3</strain>
    </source>
</reference>
<dbReference type="Proteomes" id="UP001285263">
    <property type="component" value="Unassembled WGS sequence"/>
</dbReference>